<feature type="chain" id="PRO_5043110251" description="Xyloglucan endotransglucosylase/hydrolase" evidence="6">
    <location>
        <begin position="25"/>
        <end position="284"/>
    </location>
</feature>
<dbReference type="InterPro" id="IPR044791">
    <property type="entry name" value="Beta-glucanase/XTH"/>
</dbReference>
<reference evidence="8" key="2">
    <citation type="submission" date="2023-06" db="EMBL/GenBank/DDBJ databases">
        <authorList>
            <person name="Ma L."/>
            <person name="Liu K.-W."/>
            <person name="Li Z."/>
            <person name="Hsiao Y.-Y."/>
            <person name="Qi Y."/>
            <person name="Fu T."/>
            <person name="Tang G."/>
            <person name="Zhang D."/>
            <person name="Sun W.-H."/>
            <person name="Liu D.-K."/>
            <person name="Li Y."/>
            <person name="Chen G.-Z."/>
            <person name="Liu X.-D."/>
            <person name="Liao X.-Y."/>
            <person name="Jiang Y.-T."/>
            <person name="Yu X."/>
            <person name="Hao Y."/>
            <person name="Huang J."/>
            <person name="Zhao X.-W."/>
            <person name="Ke S."/>
            <person name="Chen Y.-Y."/>
            <person name="Wu W.-L."/>
            <person name="Hsu J.-L."/>
            <person name="Lin Y.-F."/>
            <person name="Huang M.-D."/>
            <person name="Li C.-Y."/>
            <person name="Huang L."/>
            <person name="Wang Z.-W."/>
            <person name="Zhao X."/>
            <person name="Zhong W.-Y."/>
            <person name="Peng D.-H."/>
            <person name="Ahmad S."/>
            <person name="Lan S."/>
            <person name="Zhang J.-S."/>
            <person name="Tsai W.-C."/>
            <person name="Van De Peer Y."/>
            <person name="Liu Z.-J."/>
        </authorList>
    </citation>
    <scope>NUCLEOTIDE SEQUENCE</scope>
    <source>
        <strain evidence="8">CP</strain>
        <tissue evidence="8">Leaves</tissue>
    </source>
</reference>
<dbReference type="Gene3D" id="2.60.120.200">
    <property type="match status" value="1"/>
</dbReference>
<evidence type="ECO:0000313" key="9">
    <source>
        <dbReference type="Proteomes" id="UP001180020"/>
    </source>
</evidence>
<keyword evidence="6" id="KW-0961">Cell wall biogenesis/degradation</keyword>
<evidence type="ECO:0000256" key="6">
    <source>
        <dbReference type="RuleBase" id="RU361120"/>
    </source>
</evidence>
<dbReference type="CDD" id="cd02176">
    <property type="entry name" value="GH16_XET"/>
    <property type="match status" value="1"/>
</dbReference>
<keyword evidence="6" id="KW-0732">Signal</keyword>
<evidence type="ECO:0000313" key="8">
    <source>
        <dbReference type="EMBL" id="KAK1310680.1"/>
    </source>
</evidence>
<reference evidence="8" key="1">
    <citation type="journal article" date="2023" name="Nat. Commun.">
        <title>Diploid and tetraploid genomes of Acorus and the evolution of monocots.</title>
        <authorList>
            <person name="Ma L."/>
            <person name="Liu K.W."/>
            <person name="Li Z."/>
            <person name="Hsiao Y.Y."/>
            <person name="Qi Y."/>
            <person name="Fu T."/>
            <person name="Tang G.D."/>
            <person name="Zhang D."/>
            <person name="Sun W.H."/>
            <person name="Liu D.K."/>
            <person name="Li Y."/>
            <person name="Chen G.Z."/>
            <person name="Liu X.D."/>
            <person name="Liao X.Y."/>
            <person name="Jiang Y.T."/>
            <person name="Yu X."/>
            <person name="Hao Y."/>
            <person name="Huang J."/>
            <person name="Zhao X.W."/>
            <person name="Ke S."/>
            <person name="Chen Y.Y."/>
            <person name="Wu W.L."/>
            <person name="Hsu J.L."/>
            <person name="Lin Y.F."/>
            <person name="Huang M.D."/>
            <person name="Li C.Y."/>
            <person name="Huang L."/>
            <person name="Wang Z.W."/>
            <person name="Zhao X."/>
            <person name="Zhong W.Y."/>
            <person name="Peng D.H."/>
            <person name="Ahmad S."/>
            <person name="Lan S."/>
            <person name="Zhang J.S."/>
            <person name="Tsai W.C."/>
            <person name="Van de Peer Y."/>
            <person name="Liu Z.J."/>
        </authorList>
    </citation>
    <scope>NUCLEOTIDE SEQUENCE</scope>
    <source>
        <strain evidence="8">CP</strain>
    </source>
</reference>
<sequence length="284" mass="32545">MDSFVLCMMWRLLVIPLMVVLVSSQSVSYDKNYKITWGGNHAQYFNQGQELRLSIDPSSGAGFASNSYYGSGYFRMRIMVPNRDSSGVVTAYYLSSVKSNGYHDEMDFEFLGNEPGKPYILQTNIFTGDSGNREQRIRLWFDPTANFHYYGILWNPYQIVFMVDEVPIRVFKNKMNIGINYVTQPLQVQATLWDGHQWATQGGRPVNWGESPFVARFQGFGIAGCPSGEAAIPGVCSSHRYWWNKYKELSLAQQRAYENVRSNFLLYDYCNDRGRTPKPPPECV</sequence>
<comment type="caution">
    <text evidence="8">The sequence shown here is derived from an EMBL/GenBank/DDBJ whole genome shotgun (WGS) entry which is preliminary data.</text>
</comment>
<dbReference type="GO" id="GO:0016762">
    <property type="term" value="F:xyloglucan:xyloglucosyl transferase activity"/>
    <property type="evidence" value="ECO:0007669"/>
    <property type="project" value="UniProtKB-EC"/>
</dbReference>
<dbReference type="EC" id="2.4.1.207" evidence="6"/>
<evidence type="ECO:0000256" key="3">
    <source>
        <dbReference type="ARBA" id="ARBA00023157"/>
    </source>
</evidence>
<dbReference type="Pfam" id="PF00722">
    <property type="entry name" value="Glyco_hydro_16"/>
    <property type="match status" value="1"/>
</dbReference>
<dbReference type="Pfam" id="PF06955">
    <property type="entry name" value="XET_C"/>
    <property type="match status" value="1"/>
</dbReference>
<dbReference type="SUPFAM" id="SSF49899">
    <property type="entry name" value="Concanavalin A-like lectins/glucanases"/>
    <property type="match status" value="1"/>
</dbReference>
<dbReference type="GO" id="GO:0004553">
    <property type="term" value="F:hydrolase activity, hydrolyzing O-glycosyl compounds"/>
    <property type="evidence" value="ECO:0007669"/>
    <property type="project" value="InterPro"/>
</dbReference>
<dbReference type="PIRSF" id="PIRSF005604">
    <property type="entry name" value="XET"/>
    <property type="match status" value="1"/>
</dbReference>
<evidence type="ECO:0000256" key="1">
    <source>
        <dbReference type="ARBA" id="ARBA00022679"/>
    </source>
</evidence>
<keyword evidence="4 6" id="KW-0326">Glycosidase</keyword>
<feature type="signal peptide" evidence="6">
    <location>
        <begin position="1"/>
        <end position="24"/>
    </location>
</feature>
<dbReference type="GO" id="GO:0048046">
    <property type="term" value="C:apoplast"/>
    <property type="evidence" value="ECO:0007669"/>
    <property type="project" value="UniProtKB-SubCell"/>
</dbReference>
<comment type="similarity">
    <text evidence="6">Belongs to the glycosyl hydrolase 16 family.</text>
</comment>
<gene>
    <name evidence="8" type="primary">XTH2</name>
    <name evidence="8" type="ORF">QJS10_CPA08g01643</name>
</gene>
<comment type="PTM">
    <text evidence="6">Contains at least one intrachain disulfide bond essential for its enzymatic activity.</text>
</comment>
<organism evidence="8 9">
    <name type="scientific">Acorus calamus</name>
    <name type="common">Sweet flag</name>
    <dbReference type="NCBI Taxonomy" id="4465"/>
    <lineage>
        <taxon>Eukaryota</taxon>
        <taxon>Viridiplantae</taxon>
        <taxon>Streptophyta</taxon>
        <taxon>Embryophyta</taxon>
        <taxon>Tracheophyta</taxon>
        <taxon>Spermatophyta</taxon>
        <taxon>Magnoliopsida</taxon>
        <taxon>Liliopsida</taxon>
        <taxon>Acoraceae</taxon>
        <taxon>Acorus</taxon>
    </lineage>
</organism>
<proteinExistence type="inferred from homology"/>
<keyword evidence="6" id="KW-0134">Cell wall</keyword>
<evidence type="ECO:0000256" key="5">
    <source>
        <dbReference type="PIRSR" id="PIRSR005604-1"/>
    </source>
</evidence>
<dbReference type="EMBL" id="JAUJYO010000008">
    <property type="protein sequence ID" value="KAK1310680.1"/>
    <property type="molecule type" value="Genomic_DNA"/>
</dbReference>
<keyword evidence="6" id="KW-0052">Apoplast</keyword>
<dbReference type="GO" id="GO:0010411">
    <property type="term" value="P:xyloglucan metabolic process"/>
    <property type="evidence" value="ECO:0007669"/>
    <property type="project" value="InterPro"/>
</dbReference>
<comment type="function">
    <text evidence="6">Catalyzes xyloglucan endohydrolysis (XEH) and/or endotransglycosylation (XET). Cleaves and religates xyloglucan polymers, an essential constituent of the primary cell wall, and thereby participates in cell wall construction of growing tissues.</text>
</comment>
<comment type="subcellular location">
    <subcellularLocation>
        <location evidence="6">Secreted</location>
        <location evidence="6">Cell wall</location>
    </subcellularLocation>
    <subcellularLocation>
        <location evidence="6">Secreted</location>
        <location evidence="6">Extracellular space</location>
        <location evidence="6">Apoplast</location>
    </subcellularLocation>
</comment>
<dbReference type="PANTHER" id="PTHR31062">
    <property type="entry name" value="XYLOGLUCAN ENDOTRANSGLUCOSYLASE/HYDROLASE PROTEIN 8-RELATED"/>
    <property type="match status" value="1"/>
</dbReference>
<feature type="active site" description="Nucleophile" evidence="5">
    <location>
        <position position="105"/>
    </location>
</feature>
<feature type="domain" description="GH16" evidence="7">
    <location>
        <begin position="8"/>
        <end position="217"/>
    </location>
</feature>
<keyword evidence="2 6" id="KW-0378">Hydrolase</keyword>
<protein>
    <recommendedName>
        <fullName evidence="6">Xyloglucan endotransglucosylase/hydrolase</fullName>
        <ecNumber evidence="6">2.4.1.207</ecNumber>
    </recommendedName>
</protein>
<dbReference type="InterPro" id="IPR016455">
    <property type="entry name" value="XTH"/>
</dbReference>
<accession>A0AAV9ED05</accession>
<dbReference type="InterPro" id="IPR010713">
    <property type="entry name" value="XET_C"/>
</dbReference>
<dbReference type="InterPro" id="IPR013320">
    <property type="entry name" value="ConA-like_dom_sf"/>
</dbReference>
<dbReference type="AlphaFoldDB" id="A0AAV9ED05"/>
<keyword evidence="6" id="KW-0964">Secreted</keyword>
<evidence type="ECO:0000256" key="2">
    <source>
        <dbReference type="ARBA" id="ARBA00022801"/>
    </source>
</evidence>
<name>A0AAV9ED05_ACOCL</name>
<keyword evidence="9" id="KW-1185">Reference proteome</keyword>
<dbReference type="GO" id="GO:0042546">
    <property type="term" value="P:cell wall biogenesis"/>
    <property type="evidence" value="ECO:0007669"/>
    <property type="project" value="InterPro"/>
</dbReference>
<dbReference type="GO" id="GO:0071555">
    <property type="term" value="P:cell wall organization"/>
    <property type="evidence" value="ECO:0007669"/>
    <property type="project" value="UniProtKB-KW"/>
</dbReference>
<dbReference type="PROSITE" id="PS51762">
    <property type="entry name" value="GH16_2"/>
    <property type="match status" value="1"/>
</dbReference>
<dbReference type="Proteomes" id="UP001180020">
    <property type="component" value="Unassembled WGS sequence"/>
</dbReference>
<evidence type="ECO:0000256" key="4">
    <source>
        <dbReference type="ARBA" id="ARBA00023295"/>
    </source>
</evidence>
<keyword evidence="3" id="KW-1015">Disulfide bond</keyword>
<dbReference type="InterPro" id="IPR000757">
    <property type="entry name" value="Beta-glucanase-like"/>
</dbReference>
<feature type="active site" description="Proton donor" evidence="5">
    <location>
        <position position="109"/>
    </location>
</feature>
<keyword evidence="1 6" id="KW-0808">Transferase</keyword>
<evidence type="ECO:0000259" key="7">
    <source>
        <dbReference type="PROSITE" id="PS51762"/>
    </source>
</evidence>